<proteinExistence type="predicted"/>
<dbReference type="InterPro" id="IPR008733">
    <property type="entry name" value="PEX11"/>
</dbReference>
<dbReference type="PANTHER" id="PTHR12652:SF50">
    <property type="entry name" value="PEROXIN 11"/>
    <property type="match status" value="1"/>
</dbReference>
<dbReference type="GO" id="GO:0016559">
    <property type="term" value="P:peroxisome fission"/>
    <property type="evidence" value="ECO:0007669"/>
    <property type="project" value="InterPro"/>
</dbReference>
<dbReference type="OrthoDB" id="411017at2759"/>
<accession>A0A5E4M0K2</accession>
<organism evidence="5 6">
    <name type="scientific">Cinara cedri</name>
    <dbReference type="NCBI Taxonomy" id="506608"/>
    <lineage>
        <taxon>Eukaryota</taxon>
        <taxon>Metazoa</taxon>
        <taxon>Ecdysozoa</taxon>
        <taxon>Arthropoda</taxon>
        <taxon>Hexapoda</taxon>
        <taxon>Insecta</taxon>
        <taxon>Pterygota</taxon>
        <taxon>Neoptera</taxon>
        <taxon>Paraneoptera</taxon>
        <taxon>Hemiptera</taxon>
        <taxon>Sternorrhyncha</taxon>
        <taxon>Aphidomorpha</taxon>
        <taxon>Aphidoidea</taxon>
        <taxon>Aphididae</taxon>
        <taxon>Lachninae</taxon>
        <taxon>Cinara</taxon>
    </lineage>
</organism>
<reference evidence="5 6" key="1">
    <citation type="submission" date="2019-08" db="EMBL/GenBank/DDBJ databases">
        <authorList>
            <person name="Alioto T."/>
            <person name="Alioto T."/>
            <person name="Gomez Garrido J."/>
        </authorList>
    </citation>
    <scope>NUCLEOTIDE SEQUENCE [LARGE SCALE GENOMIC DNA]</scope>
</reference>
<dbReference type="PANTHER" id="PTHR12652">
    <property type="entry name" value="PEROXISOMAL BIOGENESIS FACTOR 11"/>
    <property type="match status" value="1"/>
</dbReference>
<evidence type="ECO:0000256" key="3">
    <source>
        <dbReference type="ARBA" id="ARBA00023140"/>
    </source>
</evidence>
<evidence type="ECO:0000256" key="2">
    <source>
        <dbReference type="ARBA" id="ARBA00023136"/>
    </source>
</evidence>
<keyword evidence="3" id="KW-0576">Peroxisome</keyword>
<dbReference type="EMBL" id="CABPRJ010000005">
    <property type="protein sequence ID" value="VVC24736.1"/>
    <property type="molecule type" value="Genomic_DNA"/>
</dbReference>
<dbReference type="Proteomes" id="UP000325440">
    <property type="component" value="Unassembled WGS sequence"/>
</dbReference>
<keyword evidence="1" id="KW-0962">Peroxisome biogenesis</keyword>
<evidence type="ECO:0000313" key="6">
    <source>
        <dbReference type="Proteomes" id="UP000325440"/>
    </source>
</evidence>
<comment type="subcellular location">
    <subcellularLocation>
        <location evidence="4">Peroxisome membrane</location>
    </subcellularLocation>
</comment>
<dbReference type="GO" id="GO:0005778">
    <property type="term" value="C:peroxisomal membrane"/>
    <property type="evidence" value="ECO:0007669"/>
    <property type="project" value="UniProtKB-SubCell"/>
</dbReference>
<keyword evidence="6" id="KW-1185">Reference proteome</keyword>
<dbReference type="AlphaFoldDB" id="A0A5E4M0K2"/>
<evidence type="ECO:0000313" key="5">
    <source>
        <dbReference type="EMBL" id="VVC24736.1"/>
    </source>
</evidence>
<gene>
    <name evidence="5" type="ORF">CINCED_3A014722</name>
</gene>
<evidence type="ECO:0000256" key="1">
    <source>
        <dbReference type="ARBA" id="ARBA00022593"/>
    </source>
</evidence>
<name>A0A5E4M0K2_9HEMI</name>
<evidence type="ECO:0000256" key="4">
    <source>
        <dbReference type="ARBA" id="ARBA00046271"/>
    </source>
</evidence>
<keyword evidence="2" id="KW-0472">Membrane</keyword>
<sequence>MKSDENNSIDSRKFLIFWLRFVQYGSKTAWHYMEKKDFNTESVEKFKNLEQSLATFRKLLRFGRFTDSLHAALLTVNHPDIIIKYCVTFSKIAHSLYLLCDHFIWLNRNNFIQINAISWGQVGNKYWLLSIVMNLVRDTMELNNLMKAILKKKILNTLNRNVTPKEVFTKEAVHFVSNHKDLLIDTVKNSCDLMLPLTNLGIIKLSPSTIGVIGMISSLLSLYTLMDKSAKLPYS</sequence>
<protein>
    <submittedName>
        <fullName evidence="5">Peroxisomal biogenesis factor 11</fullName>
    </submittedName>
</protein>
<dbReference type="Pfam" id="PF05648">
    <property type="entry name" value="PEX11"/>
    <property type="match status" value="1"/>
</dbReference>